<feature type="region of interest" description="Disordered" evidence="1">
    <location>
        <begin position="134"/>
        <end position="160"/>
    </location>
</feature>
<name>A0A4D9D7Y7_9STRA</name>
<feature type="compositionally biased region" description="Acidic residues" evidence="1">
    <location>
        <begin position="137"/>
        <end position="149"/>
    </location>
</feature>
<evidence type="ECO:0008006" key="4">
    <source>
        <dbReference type="Google" id="ProtNLM"/>
    </source>
</evidence>
<dbReference type="InterPro" id="IPR046341">
    <property type="entry name" value="SET_dom_sf"/>
</dbReference>
<dbReference type="Proteomes" id="UP000355283">
    <property type="component" value="Unassembled WGS sequence"/>
</dbReference>
<gene>
    <name evidence="2" type="ORF">NSK_001758</name>
</gene>
<feature type="region of interest" description="Disordered" evidence="1">
    <location>
        <begin position="317"/>
        <end position="347"/>
    </location>
</feature>
<organism evidence="2 3">
    <name type="scientific">Nannochloropsis salina CCMP1776</name>
    <dbReference type="NCBI Taxonomy" id="1027361"/>
    <lineage>
        <taxon>Eukaryota</taxon>
        <taxon>Sar</taxon>
        <taxon>Stramenopiles</taxon>
        <taxon>Ochrophyta</taxon>
        <taxon>Eustigmatophyceae</taxon>
        <taxon>Eustigmatales</taxon>
        <taxon>Monodopsidaceae</taxon>
        <taxon>Microchloropsis</taxon>
        <taxon>Microchloropsis salina</taxon>
    </lineage>
</organism>
<reference evidence="2 3" key="1">
    <citation type="submission" date="2019-01" db="EMBL/GenBank/DDBJ databases">
        <title>Nuclear Genome Assembly of the Microalgal Biofuel strain Nannochloropsis salina CCMP1776.</title>
        <authorList>
            <person name="Hovde B."/>
        </authorList>
    </citation>
    <scope>NUCLEOTIDE SEQUENCE [LARGE SCALE GENOMIC DNA]</scope>
    <source>
        <strain evidence="2 3">CCMP1776</strain>
    </source>
</reference>
<feature type="region of interest" description="Disordered" evidence="1">
    <location>
        <begin position="205"/>
        <end position="250"/>
    </location>
</feature>
<dbReference type="SUPFAM" id="SSF82199">
    <property type="entry name" value="SET domain"/>
    <property type="match status" value="1"/>
</dbReference>
<evidence type="ECO:0000313" key="3">
    <source>
        <dbReference type="Proteomes" id="UP000355283"/>
    </source>
</evidence>
<proteinExistence type="predicted"/>
<evidence type="ECO:0000313" key="2">
    <source>
        <dbReference type="EMBL" id="TFJ87426.1"/>
    </source>
</evidence>
<accession>A0A4D9D7Y7</accession>
<dbReference type="AlphaFoldDB" id="A0A4D9D7Y7"/>
<dbReference type="OrthoDB" id="198569at2759"/>
<sequence length="427" mass="47028">MDEEVNEEEGSDKEQDSFTYDVVAARSLRKGEEATCDYFLAEWEGEKVGNCPQPCLCSAGEGVCGGLRTGFKHPILSLLLFAPRVQHLPFSEQILRLHAVADHVFEAFEEEKSSDLCMLDARNGLPPGICLSFKREEEEEEETGKEEEEEKKRKGGKKKLPKDSLYIKGAQGPRIIATRAFSAGETLYRASSSFFSFPPPRISPPFLPSSSPPSAVLDPRQPSSLAAVEPQIAPRRSTSPSPHSHPPPPALLLVLDDCTIPLSPYELYSTSTPAPPSFPPSLVASLGEGRSRREVYGWDCLMRHHCRPSTAWIWEAEGGGQGEGEGGREGKGGSKSGSAQVPHDNATRCLRLEQRAGKGRREKRRSGEGIRRGYRVVATKEIGVGEELTVDYQAFAVNALGVLDREKLFIVEKQAMDGRKSDCRRYQ</sequence>
<protein>
    <recommendedName>
        <fullName evidence="4">SET domain-containing protein</fullName>
    </recommendedName>
</protein>
<keyword evidence="3" id="KW-1185">Reference proteome</keyword>
<evidence type="ECO:0000256" key="1">
    <source>
        <dbReference type="SAM" id="MobiDB-lite"/>
    </source>
</evidence>
<dbReference type="EMBL" id="SDOX01000006">
    <property type="protein sequence ID" value="TFJ87426.1"/>
    <property type="molecule type" value="Genomic_DNA"/>
</dbReference>
<comment type="caution">
    <text evidence="2">The sequence shown here is derived from an EMBL/GenBank/DDBJ whole genome shotgun (WGS) entry which is preliminary data.</text>
</comment>